<name>A0A8G1W223_9EURO</name>
<sequence>MEQRIEDTECAIQILYEGEPRCICCRNWVETAPAHLRPVPEADSEGIINRTALVVRMSKNHNDDAVVRPLTLHSIVVQSRALQQTLTEVFAGYQGITTAAMQQQQHQPKLVFRAPLHAFIYRWDAFTAILERQRHDDPVAAGFAHLLYEILDSAPRCTASWPSTSLPTRCCGRSSTPVTRDNEYEETFCRVDSPDYYGPKEQAYFQIAARSVD</sequence>
<dbReference type="EMBL" id="KZ824631">
    <property type="protein sequence ID" value="RAK80011.1"/>
    <property type="molecule type" value="Genomic_DNA"/>
</dbReference>
<evidence type="ECO:0000313" key="1">
    <source>
        <dbReference type="EMBL" id="RAK80011.1"/>
    </source>
</evidence>
<dbReference type="GeneID" id="63865179"/>
<keyword evidence="2" id="KW-1185">Reference proteome</keyword>
<reference evidence="1 2" key="1">
    <citation type="submission" date="2018-02" db="EMBL/GenBank/DDBJ databases">
        <title>The genomes of Aspergillus section Nigri reveals drivers in fungal speciation.</title>
        <authorList>
            <consortium name="DOE Joint Genome Institute"/>
            <person name="Vesth T.C."/>
            <person name="Nybo J."/>
            <person name="Theobald S."/>
            <person name="Brandl J."/>
            <person name="Frisvad J.C."/>
            <person name="Nielsen K.F."/>
            <person name="Lyhne E.K."/>
            <person name="Kogle M.E."/>
            <person name="Kuo A."/>
            <person name="Riley R."/>
            <person name="Clum A."/>
            <person name="Nolan M."/>
            <person name="Lipzen A."/>
            <person name="Salamov A."/>
            <person name="Henrissat B."/>
            <person name="Wiebenga A."/>
            <person name="De vries R.P."/>
            <person name="Grigoriev I.V."/>
            <person name="Mortensen U.H."/>
            <person name="Andersen M.R."/>
            <person name="Baker S.E."/>
        </authorList>
    </citation>
    <scope>NUCLEOTIDE SEQUENCE [LARGE SCALE GENOMIC DNA]</scope>
    <source>
        <strain evidence="1 2">CBS 313.89</strain>
    </source>
</reference>
<gene>
    <name evidence="1" type="ORF">BO72DRAFT_484257</name>
</gene>
<organism evidence="1 2">
    <name type="scientific">Aspergillus fijiensis CBS 313.89</name>
    <dbReference type="NCBI Taxonomy" id="1448319"/>
    <lineage>
        <taxon>Eukaryota</taxon>
        <taxon>Fungi</taxon>
        <taxon>Dikarya</taxon>
        <taxon>Ascomycota</taxon>
        <taxon>Pezizomycotina</taxon>
        <taxon>Eurotiomycetes</taxon>
        <taxon>Eurotiomycetidae</taxon>
        <taxon>Eurotiales</taxon>
        <taxon>Aspergillaceae</taxon>
        <taxon>Aspergillus</taxon>
    </lineage>
</organism>
<dbReference type="RefSeq" id="XP_040804021.1">
    <property type="nucleotide sequence ID" value="XM_040947846.1"/>
</dbReference>
<dbReference type="OrthoDB" id="10042665at2759"/>
<dbReference type="VEuPathDB" id="FungiDB:BO72DRAFT_484257"/>
<evidence type="ECO:0000313" key="2">
    <source>
        <dbReference type="Proteomes" id="UP000249789"/>
    </source>
</evidence>
<dbReference type="AlphaFoldDB" id="A0A8G1W223"/>
<dbReference type="Proteomes" id="UP000249789">
    <property type="component" value="Unassembled WGS sequence"/>
</dbReference>
<accession>A0A8G1W223</accession>
<protein>
    <submittedName>
        <fullName evidence="1">Uncharacterized protein</fullName>
    </submittedName>
</protein>
<proteinExistence type="predicted"/>